<accession>A0A2W0HE48</accession>
<feature type="domain" description="Aminoglycoside phosphotransferase" evidence="1">
    <location>
        <begin position="24"/>
        <end position="263"/>
    </location>
</feature>
<sequence length="301" mass="33757">MVMTIKEILKTAAANGLAIKEESVKLNESGLDFQVAHAEDESGVKWILRLPRRSDAMKKTVLEKQVLDVVNRHVGFEAPQWEVYTNDLIAYRQLSGVPAGTIDPAIQNYRWEFDYENVPPAYFSSLGKVLADLHRVPAEKVKEISGLKVQTITEAKADLAERMNAVKADIGVGEDLWNRWQAWLANDDLWPEHTALVHGEVHAGHTLIDGHARVTGLIDWTEAAITDVSRDFMAPLMIFGEAGLDQVIKGYEKAGGRTWPRMRRHVIELLSTYGLDVYEFAKASDSEEYMEIARQSLGVSE</sequence>
<dbReference type="Gene3D" id="3.30.200.20">
    <property type="entry name" value="Phosphorylase Kinase, domain 1"/>
    <property type="match status" value="1"/>
</dbReference>
<dbReference type="AlphaFoldDB" id="A0A2W0HE48"/>
<organism evidence="2 3">
    <name type="scientific">Alteribacter lacisalsi</name>
    <dbReference type="NCBI Taxonomy" id="2045244"/>
    <lineage>
        <taxon>Bacteria</taxon>
        <taxon>Bacillati</taxon>
        <taxon>Bacillota</taxon>
        <taxon>Bacilli</taxon>
        <taxon>Bacillales</taxon>
        <taxon>Bacillaceae</taxon>
        <taxon>Alteribacter</taxon>
    </lineage>
</organism>
<dbReference type="Gene3D" id="3.90.1200.10">
    <property type="match status" value="1"/>
</dbReference>
<keyword evidence="3" id="KW-1185">Reference proteome</keyword>
<dbReference type="CDD" id="cd05152">
    <property type="entry name" value="MPH2"/>
    <property type="match status" value="1"/>
</dbReference>
<dbReference type="Pfam" id="PF01636">
    <property type="entry name" value="APH"/>
    <property type="match status" value="1"/>
</dbReference>
<keyword evidence="2" id="KW-0808">Transferase</keyword>
<gene>
    <name evidence="2" type="ORF">CR205_03000</name>
</gene>
<evidence type="ECO:0000313" key="2">
    <source>
        <dbReference type="EMBL" id="PYZ99141.1"/>
    </source>
</evidence>
<dbReference type="InterPro" id="IPR002575">
    <property type="entry name" value="Aminoglycoside_PTrfase"/>
</dbReference>
<protein>
    <submittedName>
        <fullName evidence="2">Macrolide 2'-phosphotransferase</fullName>
    </submittedName>
</protein>
<dbReference type="EMBL" id="PDOF01000001">
    <property type="protein sequence ID" value="PYZ99141.1"/>
    <property type="molecule type" value="Genomic_DNA"/>
</dbReference>
<dbReference type="PANTHER" id="PTHR21310">
    <property type="entry name" value="AMINOGLYCOSIDE PHOSPHOTRANSFERASE-RELATED-RELATED"/>
    <property type="match status" value="1"/>
</dbReference>
<dbReference type="InterPro" id="IPR051678">
    <property type="entry name" value="AGP_Transferase"/>
</dbReference>
<dbReference type="InterPro" id="IPR011009">
    <property type="entry name" value="Kinase-like_dom_sf"/>
</dbReference>
<comment type="caution">
    <text evidence="2">The sequence shown here is derived from an EMBL/GenBank/DDBJ whole genome shotgun (WGS) entry which is preliminary data.</text>
</comment>
<dbReference type="RefSeq" id="WP_110519652.1">
    <property type="nucleotide sequence ID" value="NZ_PDOF01000001.1"/>
</dbReference>
<name>A0A2W0HE48_9BACI</name>
<proteinExistence type="predicted"/>
<evidence type="ECO:0000259" key="1">
    <source>
        <dbReference type="Pfam" id="PF01636"/>
    </source>
</evidence>
<dbReference type="PANTHER" id="PTHR21310:SF15">
    <property type="entry name" value="AMINOGLYCOSIDE PHOSPHOTRANSFERASE DOMAIN-CONTAINING PROTEIN"/>
    <property type="match status" value="1"/>
</dbReference>
<dbReference type="Proteomes" id="UP000248066">
    <property type="component" value="Unassembled WGS sequence"/>
</dbReference>
<dbReference type="SUPFAM" id="SSF56112">
    <property type="entry name" value="Protein kinase-like (PK-like)"/>
    <property type="match status" value="1"/>
</dbReference>
<reference evidence="2 3" key="1">
    <citation type="submission" date="2017-10" db="EMBL/GenBank/DDBJ databases">
        <title>Bacillus sp. nov., a halophilic bacterium isolated from a Yangshapao Lake.</title>
        <authorList>
            <person name="Wang H."/>
        </authorList>
    </citation>
    <scope>NUCLEOTIDE SEQUENCE [LARGE SCALE GENOMIC DNA]</scope>
    <source>
        <strain evidence="2 3">YSP-3</strain>
    </source>
</reference>
<evidence type="ECO:0000313" key="3">
    <source>
        <dbReference type="Proteomes" id="UP000248066"/>
    </source>
</evidence>
<dbReference type="OrthoDB" id="3806873at2"/>
<dbReference type="GO" id="GO:0016740">
    <property type="term" value="F:transferase activity"/>
    <property type="evidence" value="ECO:0007669"/>
    <property type="project" value="UniProtKB-KW"/>
</dbReference>